<dbReference type="GO" id="GO:0006281">
    <property type="term" value="P:DNA repair"/>
    <property type="evidence" value="ECO:0007669"/>
    <property type="project" value="InterPro"/>
</dbReference>
<evidence type="ECO:0000256" key="4">
    <source>
        <dbReference type="ARBA" id="ARBA00022701"/>
    </source>
</evidence>
<comment type="function">
    <text evidence="9">Kinesin family member that is involved in spindle formation and the movements of chromosomes during mitosis and meiosis. Binds to microtubules and to DNA. Plays a role in congression of laterally attached chromosomes in NDC80-depleted cells.</text>
</comment>
<dbReference type="SMART" id="SM00278">
    <property type="entry name" value="HhH1"/>
    <property type="match status" value="1"/>
</dbReference>
<dbReference type="GO" id="GO:0005874">
    <property type="term" value="C:microtubule"/>
    <property type="evidence" value="ECO:0000318"/>
    <property type="project" value="GO_Central"/>
</dbReference>
<dbReference type="Pfam" id="PF00225">
    <property type="entry name" value="Kinesin"/>
    <property type="match status" value="1"/>
</dbReference>
<name>A0A0K9PD57_ZOSMR</name>
<evidence type="ECO:0000256" key="11">
    <source>
        <dbReference type="PROSITE-ProRule" id="PRU00283"/>
    </source>
</evidence>
<dbReference type="Pfam" id="PF12836">
    <property type="entry name" value="HHH_3"/>
    <property type="match status" value="1"/>
</dbReference>
<dbReference type="InterPro" id="IPR003583">
    <property type="entry name" value="Hlx-hairpin-Hlx_DNA-bd_motif"/>
</dbReference>
<dbReference type="GO" id="GO:0005737">
    <property type="term" value="C:cytoplasm"/>
    <property type="evidence" value="ECO:0000318"/>
    <property type="project" value="GO_Central"/>
</dbReference>
<evidence type="ECO:0000256" key="2">
    <source>
        <dbReference type="ARBA" id="ARBA00022499"/>
    </source>
</evidence>
<dbReference type="SMART" id="SM00129">
    <property type="entry name" value="KISc"/>
    <property type="match status" value="1"/>
</dbReference>
<dbReference type="Gene3D" id="3.40.850.10">
    <property type="entry name" value="Kinesin motor domain"/>
    <property type="match status" value="1"/>
</dbReference>
<evidence type="ECO:0000256" key="8">
    <source>
        <dbReference type="ARBA" id="ARBA00023175"/>
    </source>
</evidence>
<dbReference type="GO" id="GO:0008017">
    <property type="term" value="F:microtubule binding"/>
    <property type="evidence" value="ECO:0000318"/>
    <property type="project" value="GO_Central"/>
</dbReference>
<dbReference type="PRINTS" id="PR00380">
    <property type="entry name" value="KINESINHEAVY"/>
</dbReference>
<dbReference type="PANTHER" id="PTHR47969:SF9">
    <property type="entry name" value="KINESIN-LIKE PROTEIN"/>
    <property type="match status" value="1"/>
</dbReference>
<accession>A0A0K9PD57</accession>
<dbReference type="PROSITE" id="PS50067">
    <property type="entry name" value="KINESIN_MOTOR_2"/>
    <property type="match status" value="1"/>
</dbReference>
<dbReference type="GO" id="GO:0005871">
    <property type="term" value="C:kinesin complex"/>
    <property type="evidence" value="ECO:0000318"/>
    <property type="project" value="GO_Central"/>
</dbReference>
<dbReference type="OMA" id="CYRLDSF"/>
<dbReference type="InterPro" id="IPR036961">
    <property type="entry name" value="Kinesin_motor_dom_sf"/>
</dbReference>
<dbReference type="GO" id="GO:0005524">
    <property type="term" value="F:ATP binding"/>
    <property type="evidence" value="ECO:0007669"/>
    <property type="project" value="UniProtKB-UniRule"/>
</dbReference>
<dbReference type="STRING" id="29655.A0A0K9PD57"/>
<evidence type="ECO:0000256" key="6">
    <source>
        <dbReference type="ARBA" id="ARBA00022840"/>
    </source>
</evidence>
<dbReference type="GO" id="GO:0007018">
    <property type="term" value="P:microtubule-based movement"/>
    <property type="evidence" value="ECO:0000318"/>
    <property type="project" value="GO_Central"/>
</dbReference>
<dbReference type="Gene3D" id="1.10.150.280">
    <property type="entry name" value="AF1531-like domain"/>
    <property type="match status" value="1"/>
</dbReference>
<evidence type="ECO:0000259" key="12">
    <source>
        <dbReference type="PROSITE" id="PS50067"/>
    </source>
</evidence>
<dbReference type="InterPro" id="IPR010994">
    <property type="entry name" value="RuvA_2-like"/>
</dbReference>
<comment type="similarity">
    <text evidence="10">Belongs to the TRAFAC class myosin-kinesin ATPase superfamily. Kinesin family. KIN-10 subfamily.</text>
</comment>
<keyword evidence="6 11" id="KW-0067">ATP-binding</keyword>
<dbReference type="SUPFAM" id="SSF47781">
    <property type="entry name" value="RuvA domain 2-like"/>
    <property type="match status" value="1"/>
</dbReference>
<keyword evidence="14" id="KW-1185">Reference proteome</keyword>
<dbReference type="GO" id="GO:0003777">
    <property type="term" value="F:microtubule motor activity"/>
    <property type="evidence" value="ECO:0000318"/>
    <property type="project" value="GO_Central"/>
</dbReference>
<keyword evidence="3" id="KW-0597">Phosphoprotein</keyword>
<dbReference type="Proteomes" id="UP000036987">
    <property type="component" value="Unassembled WGS sequence"/>
</dbReference>
<keyword evidence="5 11" id="KW-0547">Nucleotide-binding</keyword>
<dbReference type="GO" id="GO:0003677">
    <property type="term" value="F:DNA binding"/>
    <property type="evidence" value="ECO:0007669"/>
    <property type="project" value="InterPro"/>
</dbReference>
<feature type="binding site" evidence="11">
    <location>
        <begin position="102"/>
        <end position="109"/>
    </location>
    <ligand>
        <name>ATP</name>
        <dbReference type="ChEBI" id="CHEBI:30616"/>
    </ligand>
</feature>
<dbReference type="EMBL" id="LFYR01000938">
    <property type="protein sequence ID" value="KMZ66906.1"/>
    <property type="molecule type" value="Genomic_DNA"/>
</dbReference>
<dbReference type="SUPFAM" id="SSF52540">
    <property type="entry name" value="P-loop containing nucleoside triphosphate hydrolases"/>
    <property type="match status" value="1"/>
</dbReference>
<dbReference type="AlphaFoldDB" id="A0A0K9PD57"/>
<evidence type="ECO:0000256" key="7">
    <source>
        <dbReference type="ARBA" id="ARBA00023054"/>
    </source>
</evidence>
<protein>
    <recommendedName>
        <fullName evidence="1">Kinesin-like protein KIF22</fullName>
    </recommendedName>
</protein>
<dbReference type="InterPro" id="IPR027417">
    <property type="entry name" value="P-loop_NTPase"/>
</dbReference>
<keyword evidence="2" id="KW-1017">Isopeptide bond</keyword>
<organism evidence="13 14">
    <name type="scientific">Zostera marina</name>
    <name type="common">Eelgrass</name>
    <dbReference type="NCBI Taxonomy" id="29655"/>
    <lineage>
        <taxon>Eukaryota</taxon>
        <taxon>Viridiplantae</taxon>
        <taxon>Streptophyta</taxon>
        <taxon>Embryophyta</taxon>
        <taxon>Tracheophyta</taxon>
        <taxon>Spermatophyta</taxon>
        <taxon>Magnoliopsida</taxon>
        <taxon>Liliopsida</taxon>
        <taxon>Zosteraceae</taxon>
        <taxon>Zostera</taxon>
    </lineage>
</organism>
<evidence type="ECO:0000256" key="1">
    <source>
        <dbReference type="ARBA" id="ARBA00018237"/>
    </source>
</evidence>
<comment type="caution">
    <text evidence="13">The sequence shown here is derived from an EMBL/GenBank/DDBJ whole genome shotgun (WGS) entry which is preliminary data.</text>
</comment>
<dbReference type="OrthoDB" id="3176171at2759"/>
<feature type="domain" description="Kinesin motor" evidence="12">
    <location>
        <begin position="5"/>
        <end position="333"/>
    </location>
</feature>
<evidence type="ECO:0000313" key="13">
    <source>
        <dbReference type="EMBL" id="KMZ66906.1"/>
    </source>
</evidence>
<reference evidence="14" key="1">
    <citation type="journal article" date="2016" name="Nature">
        <title>The genome of the seagrass Zostera marina reveals angiosperm adaptation to the sea.</title>
        <authorList>
            <person name="Olsen J.L."/>
            <person name="Rouze P."/>
            <person name="Verhelst B."/>
            <person name="Lin Y.-C."/>
            <person name="Bayer T."/>
            <person name="Collen J."/>
            <person name="Dattolo E."/>
            <person name="De Paoli E."/>
            <person name="Dittami S."/>
            <person name="Maumus F."/>
            <person name="Michel G."/>
            <person name="Kersting A."/>
            <person name="Lauritano C."/>
            <person name="Lohaus R."/>
            <person name="Toepel M."/>
            <person name="Tonon T."/>
            <person name="Vanneste K."/>
            <person name="Amirebrahimi M."/>
            <person name="Brakel J."/>
            <person name="Bostroem C."/>
            <person name="Chovatia M."/>
            <person name="Grimwood J."/>
            <person name="Jenkins J.W."/>
            <person name="Jueterbock A."/>
            <person name="Mraz A."/>
            <person name="Stam W.T."/>
            <person name="Tice H."/>
            <person name="Bornberg-Bauer E."/>
            <person name="Green P.J."/>
            <person name="Pearson G.A."/>
            <person name="Procaccini G."/>
            <person name="Duarte C.M."/>
            <person name="Schmutz J."/>
            <person name="Reusch T.B.H."/>
            <person name="Van de Peer Y."/>
        </authorList>
    </citation>
    <scope>NUCLEOTIDE SEQUENCE [LARGE SCALE GENOMIC DNA]</scope>
    <source>
        <strain evidence="14">cv. Finnish</strain>
    </source>
</reference>
<gene>
    <name evidence="13" type="ORF">ZOSMA_282G00050</name>
</gene>
<dbReference type="InterPro" id="IPR001752">
    <property type="entry name" value="Kinesin_motor_dom"/>
</dbReference>
<dbReference type="FunFam" id="3.40.850.10:FF:000087">
    <property type="entry name" value="Kinesin-like protein"/>
    <property type="match status" value="1"/>
</dbReference>
<sequence>MATSNVRVVLRIRPFIPSEIDDRSNGTPESCVTVVDNDEFNTLDGGEVTVQIKDRLSSRKECYKLDSIYNQENDLLPIFQQEVTKIIPEIFQGSNGTVFTYGATGSGKTYTMQGTDEHPGLIALALSSIFSTSKIAGGSVEISYYEVYLDRCYDLLEPKAKEIMVLEDKDGIIQFKGLSKISVGSMEEFDQIFSCGVQRREVAQTGLNDVSSRSHGILSIFVSTKIKSTDALVTGKLNLIDLAGYEENRRTYNEVIRLQESAKINQSLFALSNVIYALNNNEVRVPYRESKLTRILQDSLGGPNQSLLIACLNPVSYSEAIHTVGLAARSRHVVIHSKCLEKMETPRIKVDMEEKLRVWIESKGKCKSTHKIFSSCGVLGKTPNPKSKTCQKRTDAARSNKITTTNNHFVSRKLFDAPVVELEEEKKFDREAKQSSSSIQNVLSSLNVNTTPIKKNIISDKEEICCDNTPLNKFTALGSTLKKSLENEYLEVLNIASKEELLSLKGIGPKRAENIIALRIDSSPPFKTISDLEKIGLSTKQVKDIFVRAAKEIFA</sequence>
<keyword evidence="7" id="KW-0175">Coiled coil</keyword>
<dbReference type="PANTHER" id="PTHR47969">
    <property type="entry name" value="CHROMOSOME-ASSOCIATED KINESIN KIF4A-RELATED"/>
    <property type="match status" value="1"/>
</dbReference>
<evidence type="ECO:0000256" key="3">
    <source>
        <dbReference type="ARBA" id="ARBA00022553"/>
    </source>
</evidence>
<keyword evidence="8 11" id="KW-0505">Motor protein</keyword>
<evidence type="ECO:0000256" key="10">
    <source>
        <dbReference type="ARBA" id="ARBA00061615"/>
    </source>
</evidence>
<dbReference type="GO" id="GO:0016887">
    <property type="term" value="F:ATP hydrolysis activity"/>
    <property type="evidence" value="ECO:0000318"/>
    <property type="project" value="GO_Central"/>
</dbReference>
<dbReference type="FunFam" id="1.10.150.280:FF:000003">
    <property type="entry name" value="Kinesin-like protein KIN-10C"/>
    <property type="match status" value="1"/>
</dbReference>
<evidence type="ECO:0000256" key="5">
    <source>
        <dbReference type="ARBA" id="ARBA00022741"/>
    </source>
</evidence>
<keyword evidence="4" id="KW-0493">Microtubule</keyword>
<evidence type="ECO:0000256" key="9">
    <source>
        <dbReference type="ARBA" id="ARBA00045288"/>
    </source>
</evidence>
<evidence type="ECO:0000313" key="14">
    <source>
        <dbReference type="Proteomes" id="UP000036987"/>
    </source>
</evidence>
<proteinExistence type="inferred from homology"/>
<dbReference type="InterPro" id="IPR027640">
    <property type="entry name" value="Kinesin-like_fam"/>
</dbReference>